<organism evidence="2 3">
    <name type="scientific">Actinocrispum wychmicini</name>
    <dbReference type="NCBI Taxonomy" id="1213861"/>
    <lineage>
        <taxon>Bacteria</taxon>
        <taxon>Bacillati</taxon>
        <taxon>Actinomycetota</taxon>
        <taxon>Actinomycetes</taxon>
        <taxon>Pseudonocardiales</taxon>
        <taxon>Pseudonocardiaceae</taxon>
        <taxon>Actinocrispum</taxon>
    </lineage>
</organism>
<accession>A0A4R2IRS1</accession>
<feature type="region of interest" description="Disordered" evidence="1">
    <location>
        <begin position="150"/>
        <end position="186"/>
    </location>
</feature>
<evidence type="ECO:0000256" key="1">
    <source>
        <dbReference type="SAM" id="MobiDB-lite"/>
    </source>
</evidence>
<evidence type="ECO:0008006" key="4">
    <source>
        <dbReference type="Google" id="ProtNLM"/>
    </source>
</evidence>
<comment type="caution">
    <text evidence="2">The sequence shown here is derived from an EMBL/GenBank/DDBJ whole genome shotgun (WGS) entry which is preliminary data.</text>
</comment>
<dbReference type="AlphaFoldDB" id="A0A4R2IRS1"/>
<protein>
    <recommendedName>
        <fullName evidence="4">PPE family protein</fullName>
    </recommendedName>
</protein>
<reference evidence="2 3" key="1">
    <citation type="submission" date="2019-03" db="EMBL/GenBank/DDBJ databases">
        <title>Genomic Encyclopedia of Type Strains, Phase IV (KMG-IV): sequencing the most valuable type-strain genomes for metagenomic binning, comparative biology and taxonomic classification.</title>
        <authorList>
            <person name="Goeker M."/>
        </authorList>
    </citation>
    <scope>NUCLEOTIDE SEQUENCE [LARGE SCALE GENOMIC DNA]</scope>
    <source>
        <strain evidence="2 3">DSM 45934</strain>
    </source>
</reference>
<gene>
    <name evidence="2" type="ORF">EV192_11625</name>
</gene>
<feature type="compositionally biased region" description="Pro residues" evidence="1">
    <location>
        <begin position="150"/>
        <end position="159"/>
    </location>
</feature>
<keyword evidence="3" id="KW-1185">Reference proteome</keyword>
<sequence>MTFDRAWWWDQFAGDPIKIDAERRRLAELRDLLSAVRRTQAYDWTGAAADGHDNVTSALVKQCQRASDRHDEAGLALDLYQQTLATTRGLATDALDCIAQDPLSLPAQAARESLPRWRDQLRAVAVDAVGALRMAANDLLKIQAVVPHLPEPTPKPVRPLPVEVEQPSQPVRRPEPPHEPPPTDLLSMLSYAKPLTIPSPVPVSSWPVWQRGSGRRIGRFGLN</sequence>
<dbReference type="RefSeq" id="WP_132125393.1">
    <property type="nucleotide sequence ID" value="NZ_SLWS01000016.1"/>
</dbReference>
<evidence type="ECO:0000313" key="3">
    <source>
        <dbReference type="Proteomes" id="UP000295680"/>
    </source>
</evidence>
<dbReference type="EMBL" id="SLWS01000016">
    <property type="protein sequence ID" value="TCO47973.1"/>
    <property type="molecule type" value="Genomic_DNA"/>
</dbReference>
<dbReference type="Proteomes" id="UP000295680">
    <property type="component" value="Unassembled WGS sequence"/>
</dbReference>
<name>A0A4R2IRS1_9PSEU</name>
<proteinExistence type="predicted"/>
<evidence type="ECO:0000313" key="2">
    <source>
        <dbReference type="EMBL" id="TCO47973.1"/>
    </source>
</evidence>